<evidence type="ECO:0000256" key="1">
    <source>
        <dbReference type="SAM" id="Phobius"/>
    </source>
</evidence>
<gene>
    <name evidence="3" type="ORF">HINF_LOCUS70676</name>
</gene>
<reference evidence="3 4" key="1">
    <citation type="submission" date="2024-07" db="EMBL/GenBank/DDBJ databases">
        <authorList>
            <person name="Akdeniz Z."/>
        </authorList>
    </citation>
    <scope>NUCLEOTIDE SEQUENCE [LARGE SCALE GENOMIC DNA]</scope>
</reference>
<keyword evidence="1" id="KW-1133">Transmembrane helix</keyword>
<accession>A0ABP1M7I7</accession>
<dbReference type="Proteomes" id="UP001642409">
    <property type="component" value="Unassembled WGS sequence"/>
</dbReference>
<dbReference type="EMBL" id="CAXDID020000533">
    <property type="protein sequence ID" value="CAL6100690.1"/>
    <property type="molecule type" value="Genomic_DNA"/>
</dbReference>
<comment type="caution">
    <text evidence="3">The sequence shown here is derived from an EMBL/GenBank/DDBJ whole genome shotgun (WGS) entry which is preliminary data.</text>
</comment>
<feature type="domain" description="ISXO2-like transposase" evidence="2">
    <location>
        <begin position="146"/>
        <end position="236"/>
    </location>
</feature>
<evidence type="ECO:0000313" key="4">
    <source>
        <dbReference type="Proteomes" id="UP001642409"/>
    </source>
</evidence>
<dbReference type="Pfam" id="PF12762">
    <property type="entry name" value="DDE_Tnp_IS1595"/>
    <property type="match status" value="1"/>
</dbReference>
<proteinExistence type="predicted"/>
<organism evidence="3 4">
    <name type="scientific">Hexamita inflata</name>
    <dbReference type="NCBI Taxonomy" id="28002"/>
    <lineage>
        <taxon>Eukaryota</taxon>
        <taxon>Metamonada</taxon>
        <taxon>Diplomonadida</taxon>
        <taxon>Hexamitidae</taxon>
        <taxon>Hexamitinae</taxon>
        <taxon>Hexamita</taxon>
    </lineage>
</organism>
<sequence>MSLELDYFEELMLNKTMMQQIQNFQKQNLLPKTQQCLLCSCNCILIVKNVQFVEKGFWLCQNCNYEINIFANTVFSKVQHIWKLVPYYAMKFISDNNYDILEEQHKDVYFRAKSTFKSIMTNILRMNRIVLGGAGTIIEVAEFNYNERNIIGFAQRSSKLCKFIVLHKNDDILRLIQKYILPGATIYTTQKYEGISQIGYKHVQIVKNQKIIDPTIHLQTIKGVWSRAKFNTDGIHPLWRKNLQNSLDLFAISKYYNEMKQQLWLQIIITIKTDLNNYTQNNKTSNNIQKNLQISSNLNGERKYIKKVLKIHKSNDKTSIFQKLVKLDLFVHKQKCLYTVYCLYPCSLFTYIIIRLILKYITFPDVLRISHFIPSQINERLNQTQVLSANTTVCLSQNRRKRAIT</sequence>
<protein>
    <recommendedName>
        <fullName evidence="2">ISXO2-like transposase domain-containing protein</fullName>
    </recommendedName>
</protein>
<keyword evidence="1" id="KW-0812">Transmembrane</keyword>
<keyword evidence="1" id="KW-0472">Membrane</keyword>
<feature type="transmembrane region" description="Helical" evidence="1">
    <location>
        <begin position="338"/>
        <end position="358"/>
    </location>
</feature>
<evidence type="ECO:0000313" key="3">
    <source>
        <dbReference type="EMBL" id="CAL6100690.1"/>
    </source>
</evidence>
<name>A0ABP1M7I7_9EUKA</name>
<evidence type="ECO:0000259" key="2">
    <source>
        <dbReference type="Pfam" id="PF12762"/>
    </source>
</evidence>
<keyword evidence="4" id="KW-1185">Reference proteome</keyword>
<dbReference type="InterPro" id="IPR024445">
    <property type="entry name" value="Tnp_ISXO2-like"/>
</dbReference>